<dbReference type="EMBL" id="CADCUU010000487">
    <property type="protein sequence ID" value="CAA9437060.1"/>
    <property type="molecule type" value="Genomic_DNA"/>
</dbReference>
<dbReference type="GO" id="GO:0071949">
    <property type="term" value="F:FAD binding"/>
    <property type="evidence" value="ECO:0007669"/>
    <property type="project" value="InterPro"/>
</dbReference>
<dbReference type="PANTHER" id="PTHR13789">
    <property type="entry name" value="MONOOXYGENASE"/>
    <property type="match status" value="1"/>
</dbReference>
<sequence>MDGLSIGIAGAGIGGLAAASLLADRGHRVTLFDQFEAPRPVGSGLVVQPVGLAVLREIGAADRALDLGALITRMRGLEAHTGRPVLDVSYGREPGLALHRSALFAALHEAACRRRIQLRPGARVTGRDGQRFRFADGTGSEEFDLLVDASGARSALSPLRSRPLPYGALWGVVDWVDGAGLDPSHLSQRYRRADRMLGVLPIGCLPGDPVPKAAIFWSLPESGHGAWRDRGLGAWAEEAAALWPEAAPFFRQIDHPDRLTMARYSHGALRRPYAPGLAILGDAAHRASPQLGQGANMALLDALALARALDHFPGLPALPDALAAYARARRWPVRTYQALSAAFTPQYQSDSRWLPVLRDRVLYPLSCMPPLPTILSRLVAGRLLPPLGALGALGVAAARESAPLPRDRAA</sequence>
<dbReference type="InterPro" id="IPR050493">
    <property type="entry name" value="FAD-dep_Monooxygenase_BioMet"/>
</dbReference>
<reference evidence="4" key="1">
    <citation type="submission" date="2020-02" db="EMBL/GenBank/DDBJ databases">
        <authorList>
            <person name="Meier V. D."/>
        </authorList>
    </citation>
    <scope>NUCLEOTIDE SEQUENCE</scope>
    <source>
        <strain evidence="4">AVDCRST_MAG15</strain>
    </source>
</reference>
<dbReference type="Gene3D" id="3.50.50.60">
    <property type="entry name" value="FAD/NAD(P)-binding domain"/>
    <property type="match status" value="1"/>
</dbReference>
<name>A0A6J4Q8J6_9RHOB</name>
<dbReference type="InterPro" id="IPR002938">
    <property type="entry name" value="FAD-bd"/>
</dbReference>
<dbReference type="InterPro" id="IPR036188">
    <property type="entry name" value="FAD/NAD-bd_sf"/>
</dbReference>
<keyword evidence="1" id="KW-0560">Oxidoreductase</keyword>
<evidence type="ECO:0000256" key="1">
    <source>
        <dbReference type="ARBA" id="ARBA00023002"/>
    </source>
</evidence>
<dbReference type="Pfam" id="PF01494">
    <property type="entry name" value="FAD_binding_3"/>
    <property type="match status" value="2"/>
</dbReference>
<proteinExistence type="predicted"/>
<gene>
    <name evidence="4" type="ORF">AVDCRST_MAG15-3411</name>
</gene>
<dbReference type="PRINTS" id="PR00420">
    <property type="entry name" value="RNGMNOXGNASE"/>
</dbReference>
<feature type="domain" description="FAD-binding" evidence="3">
    <location>
        <begin position="277"/>
        <end position="330"/>
    </location>
</feature>
<dbReference type="SUPFAM" id="SSF51905">
    <property type="entry name" value="FAD/NAD(P)-binding domain"/>
    <property type="match status" value="1"/>
</dbReference>
<dbReference type="PANTHER" id="PTHR13789:SF309">
    <property type="entry name" value="PUTATIVE (AFU_ORTHOLOGUE AFUA_6G14510)-RELATED"/>
    <property type="match status" value="1"/>
</dbReference>
<accession>A0A6J4Q8J6</accession>
<evidence type="ECO:0000256" key="2">
    <source>
        <dbReference type="ARBA" id="ARBA00023033"/>
    </source>
</evidence>
<feature type="domain" description="FAD-binding" evidence="3">
    <location>
        <begin position="6"/>
        <end position="136"/>
    </location>
</feature>
<organism evidence="4">
    <name type="scientific">uncultured Rubellimicrobium sp</name>
    <dbReference type="NCBI Taxonomy" id="543078"/>
    <lineage>
        <taxon>Bacteria</taxon>
        <taxon>Pseudomonadati</taxon>
        <taxon>Pseudomonadota</taxon>
        <taxon>Alphaproteobacteria</taxon>
        <taxon>Rhodobacterales</taxon>
        <taxon>Roseobacteraceae</taxon>
        <taxon>Rubellimicrobium</taxon>
        <taxon>environmental samples</taxon>
    </lineage>
</organism>
<evidence type="ECO:0000259" key="3">
    <source>
        <dbReference type="Pfam" id="PF01494"/>
    </source>
</evidence>
<dbReference type="AlphaFoldDB" id="A0A6J4Q8J6"/>
<protein>
    <submittedName>
        <fullName evidence="4">Oxidoreductase</fullName>
    </submittedName>
</protein>
<dbReference type="GO" id="GO:0004497">
    <property type="term" value="F:monooxygenase activity"/>
    <property type="evidence" value="ECO:0007669"/>
    <property type="project" value="UniProtKB-KW"/>
</dbReference>
<evidence type="ECO:0000313" key="4">
    <source>
        <dbReference type="EMBL" id="CAA9437060.1"/>
    </source>
</evidence>
<keyword evidence="2" id="KW-0503">Monooxygenase</keyword>